<accession>A0A7T5JMF1</accession>
<dbReference type="NCBIfam" id="TIGR03954">
    <property type="entry name" value="integ_memb_HG"/>
    <property type="match status" value="1"/>
</dbReference>
<evidence type="ECO:0000256" key="4">
    <source>
        <dbReference type="ARBA" id="ARBA00022989"/>
    </source>
</evidence>
<dbReference type="InterPro" id="IPR023845">
    <property type="entry name" value="DUF3817_TM"/>
</dbReference>
<keyword evidence="11" id="KW-1185">Reference proteome</keyword>
<feature type="domain" description="DUF3817" evidence="7">
    <location>
        <begin position="7"/>
        <end position="93"/>
    </location>
</feature>
<sequence>MLHTPIGRLRFIGLIEGISYLVLLGIAMPLKYLADMPKAVTIAGSLHGLFFVLFMLALAHVFFAHRWSILRAVGAFVASLVPFGNFVLDAHLKKEENAMKRS</sequence>
<reference evidence="9" key="2">
    <citation type="submission" date="2021-04" db="EMBL/GenBank/DDBJ databases">
        <title>Brevibacillus composti FJAT-54423, complete genome.</title>
        <authorList>
            <person name="Tang R."/>
        </authorList>
    </citation>
    <scope>NUCLEOTIDE SEQUENCE</scope>
    <source>
        <strain evidence="9">FJAT-54424</strain>
    </source>
</reference>
<dbReference type="EMBL" id="CP066308">
    <property type="protein sequence ID" value="QQE73049.1"/>
    <property type="molecule type" value="Genomic_DNA"/>
</dbReference>
<organism evidence="8 10">
    <name type="scientific">Brevibacillus composti</name>
    <dbReference type="NCBI Taxonomy" id="2796470"/>
    <lineage>
        <taxon>Bacteria</taxon>
        <taxon>Bacillati</taxon>
        <taxon>Bacillota</taxon>
        <taxon>Bacilli</taxon>
        <taxon>Bacillales</taxon>
        <taxon>Paenibacillaceae</taxon>
        <taxon>Brevibacillus</taxon>
    </lineage>
</organism>
<gene>
    <name evidence="8" type="ORF">JD108_14030</name>
    <name evidence="9" type="ORF">KDJ56_13975</name>
</gene>
<reference evidence="8 10" key="1">
    <citation type="submission" date="2020-12" db="EMBL/GenBank/DDBJ databases">
        <title>strain FJAT-54423T represents a novel species of the genus Brevibacillus.</title>
        <authorList>
            <person name="Tang R."/>
        </authorList>
    </citation>
    <scope>NUCLEOTIDE SEQUENCE [LARGE SCALE GENOMIC DNA]</scope>
    <source>
        <strain evidence="8 10">FJAT-54423</strain>
    </source>
</reference>
<evidence type="ECO:0000256" key="1">
    <source>
        <dbReference type="ARBA" id="ARBA00004651"/>
    </source>
</evidence>
<evidence type="ECO:0000256" key="2">
    <source>
        <dbReference type="ARBA" id="ARBA00022475"/>
    </source>
</evidence>
<evidence type="ECO:0000256" key="5">
    <source>
        <dbReference type="ARBA" id="ARBA00023136"/>
    </source>
</evidence>
<feature type="transmembrane region" description="Helical" evidence="6">
    <location>
        <begin position="69"/>
        <end position="92"/>
    </location>
</feature>
<comment type="subcellular location">
    <subcellularLocation>
        <location evidence="1">Cell membrane</location>
        <topology evidence="1">Multi-pass membrane protein</topology>
    </subcellularLocation>
</comment>
<evidence type="ECO:0000313" key="10">
    <source>
        <dbReference type="Proteomes" id="UP000595847"/>
    </source>
</evidence>
<evidence type="ECO:0000313" key="11">
    <source>
        <dbReference type="Proteomes" id="UP000677234"/>
    </source>
</evidence>
<dbReference type="EMBL" id="CP073708">
    <property type="protein sequence ID" value="QUO40127.1"/>
    <property type="molecule type" value="Genomic_DNA"/>
</dbReference>
<name>A0A7T5JMF1_9BACL</name>
<proteinExistence type="predicted"/>
<keyword evidence="4 6" id="KW-1133">Transmembrane helix</keyword>
<dbReference type="PANTHER" id="PTHR40077">
    <property type="entry name" value="MEMBRANE PROTEIN-RELATED"/>
    <property type="match status" value="1"/>
</dbReference>
<evidence type="ECO:0000313" key="9">
    <source>
        <dbReference type="EMBL" id="QUO40127.1"/>
    </source>
</evidence>
<dbReference type="Proteomes" id="UP000595847">
    <property type="component" value="Chromosome"/>
</dbReference>
<dbReference type="GO" id="GO:0005886">
    <property type="term" value="C:plasma membrane"/>
    <property type="evidence" value="ECO:0007669"/>
    <property type="project" value="UniProtKB-SubCell"/>
</dbReference>
<evidence type="ECO:0000256" key="6">
    <source>
        <dbReference type="SAM" id="Phobius"/>
    </source>
</evidence>
<feature type="transmembrane region" description="Helical" evidence="6">
    <location>
        <begin position="12"/>
        <end position="30"/>
    </location>
</feature>
<dbReference type="Proteomes" id="UP000677234">
    <property type="component" value="Chromosome"/>
</dbReference>
<dbReference type="RefSeq" id="WP_198826681.1">
    <property type="nucleotide sequence ID" value="NZ_CP066308.1"/>
</dbReference>
<evidence type="ECO:0000256" key="3">
    <source>
        <dbReference type="ARBA" id="ARBA00022692"/>
    </source>
</evidence>
<dbReference type="Pfam" id="PF12823">
    <property type="entry name" value="DUF3817"/>
    <property type="match status" value="1"/>
</dbReference>
<dbReference type="PANTHER" id="PTHR40077:SF1">
    <property type="entry name" value="MEMBRANE PROTEIN"/>
    <property type="match status" value="1"/>
</dbReference>
<keyword evidence="2" id="KW-1003">Cell membrane</keyword>
<evidence type="ECO:0000313" key="8">
    <source>
        <dbReference type="EMBL" id="QQE73049.1"/>
    </source>
</evidence>
<keyword evidence="5 6" id="KW-0472">Membrane</keyword>
<evidence type="ECO:0000259" key="7">
    <source>
        <dbReference type="Pfam" id="PF12823"/>
    </source>
</evidence>
<protein>
    <submittedName>
        <fullName evidence="8">DUF3817 domain-containing protein</fullName>
    </submittedName>
</protein>
<dbReference type="AlphaFoldDB" id="A0A7T5JMF1"/>
<dbReference type="KEGG" id="bcop:JD108_14030"/>
<feature type="transmembrane region" description="Helical" evidence="6">
    <location>
        <begin position="42"/>
        <end position="63"/>
    </location>
</feature>
<keyword evidence="3 6" id="KW-0812">Transmembrane</keyword>